<feature type="compositionally biased region" description="Low complexity" evidence="5">
    <location>
        <begin position="482"/>
        <end position="497"/>
    </location>
</feature>
<dbReference type="InterPro" id="IPR001173">
    <property type="entry name" value="Glyco_trans_2-like"/>
</dbReference>
<evidence type="ECO:0000256" key="2">
    <source>
        <dbReference type="ARBA" id="ARBA00006739"/>
    </source>
</evidence>
<evidence type="ECO:0000256" key="3">
    <source>
        <dbReference type="ARBA" id="ARBA00022676"/>
    </source>
</evidence>
<comment type="caution">
    <text evidence="7">The sequence shown here is derived from an EMBL/GenBank/DDBJ whole genome shotgun (WGS) entry which is preliminary data.</text>
</comment>
<evidence type="ECO:0000259" key="6">
    <source>
        <dbReference type="Pfam" id="PF00535"/>
    </source>
</evidence>
<dbReference type="GO" id="GO:0016757">
    <property type="term" value="F:glycosyltransferase activity"/>
    <property type="evidence" value="ECO:0007669"/>
    <property type="project" value="UniProtKB-KW"/>
</dbReference>
<keyword evidence="3" id="KW-0328">Glycosyltransferase</keyword>
<reference evidence="7 8" key="1">
    <citation type="submission" date="2017-11" db="EMBL/GenBank/DDBJ databases">
        <title>Sequencing the genomes of 1000 actinobacteria strains.</title>
        <authorList>
            <person name="Klenk H.-P."/>
        </authorList>
    </citation>
    <scope>NUCLEOTIDE SEQUENCE [LARGE SCALE GENOMIC DNA]</scope>
    <source>
        <strain evidence="7 8">DSM 44104</strain>
    </source>
</reference>
<name>A0AA44USJ3_PSEA5</name>
<comment type="pathway">
    <text evidence="1">Cell wall biogenesis; cell wall polysaccharide biosynthesis.</text>
</comment>
<dbReference type="PANTHER" id="PTHR43179:SF12">
    <property type="entry name" value="GALACTOFURANOSYLTRANSFERASE GLFT2"/>
    <property type="match status" value="1"/>
</dbReference>
<comment type="similarity">
    <text evidence="2">Belongs to the glycosyltransferase 2 family.</text>
</comment>
<evidence type="ECO:0000256" key="1">
    <source>
        <dbReference type="ARBA" id="ARBA00004776"/>
    </source>
</evidence>
<evidence type="ECO:0000256" key="5">
    <source>
        <dbReference type="SAM" id="MobiDB-lite"/>
    </source>
</evidence>
<dbReference type="Proteomes" id="UP000232453">
    <property type="component" value="Unassembled WGS sequence"/>
</dbReference>
<dbReference type="Gene3D" id="3.90.550.10">
    <property type="entry name" value="Spore Coat Polysaccharide Biosynthesis Protein SpsA, Chain A"/>
    <property type="match status" value="1"/>
</dbReference>
<dbReference type="EMBL" id="PHUJ01000003">
    <property type="protein sequence ID" value="PKB32807.1"/>
    <property type="molecule type" value="Genomic_DNA"/>
</dbReference>
<proteinExistence type="inferred from homology"/>
<organism evidence="7 8">
    <name type="scientific">Pseudonocardia alni</name>
    <name type="common">Amycolata alni</name>
    <dbReference type="NCBI Taxonomy" id="33907"/>
    <lineage>
        <taxon>Bacteria</taxon>
        <taxon>Bacillati</taxon>
        <taxon>Actinomycetota</taxon>
        <taxon>Actinomycetes</taxon>
        <taxon>Pseudonocardiales</taxon>
        <taxon>Pseudonocardiaceae</taxon>
        <taxon>Pseudonocardia</taxon>
    </lineage>
</organism>
<evidence type="ECO:0000313" key="7">
    <source>
        <dbReference type="EMBL" id="PKB32807.1"/>
    </source>
</evidence>
<evidence type="ECO:0000313" key="8">
    <source>
        <dbReference type="Proteomes" id="UP000232453"/>
    </source>
</evidence>
<evidence type="ECO:0000256" key="4">
    <source>
        <dbReference type="ARBA" id="ARBA00022679"/>
    </source>
</evidence>
<sequence length="497" mass="51308">MSGMSAPNDAATWVGELDRLGPLRDLRVDPAFRAARLLVTVGGTPQGQVTVPLRGGRATIAELRSALITLGSPERVAPAPVAGDPVTVVIATRDRPESLARCLRAVLASDHPALSVVVVDNDPPDELTRDAVAAAGSPRVRYVREPRRGASVGRNRGLAEARTEIVAFTDDDTEVDPAWASRIAGAFAADPELACVSGPVLAARLGSPEERAADVALAWNKGFTPRRFTLAEPPADSPIFPFAPGLFGIGANLAVRAGAARAVGGFDEAMGPGTPTHGGEDCEFLVRMILAGNVLGYAPGAYLWHHHRPDQAALRKQMEGYAVGLGSFLAKVALSPQGRSVALRRLPAAVARLRHISDREAGAGVAMPADADQTRNRGLLNGPRAYLRSRRAVRRAGGAVPPLVGPARAGTTAPHKILATGGHPAVTPALPHVTGGYPAAVPARPQGTGRHPTVAPPRPQGTGGHPAAAPGPQDTGGYRAVPARTGGPYGAGPARRG</sequence>
<feature type="region of interest" description="Disordered" evidence="5">
    <location>
        <begin position="436"/>
        <end position="497"/>
    </location>
</feature>
<dbReference type="InterPro" id="IPR029044">
    <property type="entry name" value="Nucleotide-diphossugar_trans"/>
</dbReference>
<dbReference type="CDD" id="cd00761">
    <property type="entry name" value="Glyco_tranf_GTA_type"/>
    <property type="match status" value="1"/>
</dbReference>
<dbReference type="AlphaFoldDB" id="A0AA44USJ3"/>
<dbReference type="RefSeq" id="WP_100879845.1">
    <property type="nucleotide sequence ID" value="NZ_JBICSI010000008.1"/>
</dbReference>
<keyword evidence="4" id="KW-0808">Transferase</keyword>
<dbReference type="PANTHER" id="PTHR43179">
    <property type="entry name" value="RHAMNOSYLTRANSFERASE WBBL"/>
    <property type="match status" value="1"/>
</dbReference>
<feature type="domain" description="Glycosyltransferase 2-like" evidence="6">
    <location>
        <begin position="87"/>
        <end position="197"/>
    </location>
</feature>
<dbReference type="SUPFAM" id="SSF53448">
    <property type="entry name" value="Nucleotide-diphospho-sugar transferases"/>
    <property type="match status" value="1"/>
</dbReference>
<gene>
    <name evidence="7" type="ORF">ATL51_4547</name>
</gene>
<accession>A0AA44USJ3</accession>
<dbReference type="Pfam" id="PF00535">
    <property type="entry name" value="Glycos_transf_2"/>
    <property type="match status" value="1"/>
</dbReference>
<protein>
    <submittedName>
        <fullName evidence="7">GT2 family glycosyltransferase</fullName>
    </submittedName>
</protein>